<gene>
    <name evidence="8" type="ORF">OL497_16045</name>
</gene>
<dbReference type="PROSITE" id="PS51257">
    <property type="entry name" value="PROKAR_LIPOPROTEIN"/>
    <property type="match status" value="1"/>
</dbReference>
<dbReference type="InterPro" id="IPR011990">
    <property type="entry name" value="TPR-like_helical_dom_sf"/>
</dbReference>
<name>A0ABT3IN60_9BACT</name>
<evidence type="ECO:0000259" key="6">
    <source>
        <dbReference type="Pfam" id="PF07980"/>
    </source>
</evidence>
<evidence type="ECO:0000256" key="5">
    <source>
        <dbReference type="ARBA" id="ARBA00023237"/>
    </source>
</evidence>
<proteinExistence type="inferred from homology"/>
<evidence type="ECO:0000259" key="7">
    <source>
        <dbReference type="Pfam" id="PF14322"/>
    </source>
</evidence>
<comment type="similarity">
    <text evidence="2">Belongs to the SusD family.</text>
</comment>
<feature type="domain" description="SusD-like N-terminal" evidence="7">
    <location>
        <begin position="94"/>
        <end position="240"/>
    </location>
</feature>
<keyword evidence="9" id="KW-1185">Reference proteome</keyword>
<dbReference type="Pfam" id="PF14322">
    <property type="entry name" value="SusD-like_3"/>
    <property type="match status" value="1"/>
</dbReference>
<keyword evidence="5" id="KW-0998">Cell outer membrane</keyword>
<keyword evidence="4" id="KW-0472">Membrane</keyword>
<organism evidence="8 9">
    <name type="scientific">Chitinophaga nivalis</name>
    <dbReference type="NCBI Taxonomy" id="2991709"/>
    <lineage>
        <taxon>Bacteria</taxon>
        <taxon>Pseudomonadati</taxon>
        <taxon>Bacteroidota</taxon>
        <taxon>Chitinophagia</taxon>
        <taxon>Chitinophagales</taxon>
        <taxon>Chitinophagaceae</taxon>
        <taxon>Chitinophaga</taxon>
    </lineage>
</organism>
<evidence type="ECO:0000313" key="8">
    <source>
        <dbReference type="EMBL" id="MCW3485422.1"/>
    </source>
</evidence>
<comment type="subcellular location">
    <subcellularLocation>
        <location evidence="1">Cell outer membrane</location>
    </subcellularLocation>
</comment>
<accession>A0ABT3IN60</accession>
<protein>
    <submittedName>
        <fullName evidence="8">RagB/SusD family nutrient uptake outer membrane protein</fullName>
    </submittedName>
</protein>
<dbReference type="RefSeq" id="WP_264731846.1">
    <property type="nucleotide sequence ID" value="NZ_JAPDNR010000001.1"/>
</dbReference>
<evidence type="ECO:0000256" key="2">
    <source>
        <dbReference type="ARBA" id="ARBA00006275"/>
    </source>
</evidence>
<sequence>MKRTFQHISYIGCLVALLVTGCNKNFLDDPKPTDTVDPAEVFASEAGVRAFFNGIYSLLRTQWRSPSDVYGIVSVNLAREVRGGDVSLPNANTYYTDYLYENRAATYRRSSFTWDFFYSFINSANNLISGVHNSQLAESSKQQLEAEGRAFRAWCYFELVREFSRSYSELPGGPGLPIYTEPTTASTIGHPRAALPEVYALIRSDLEYAVTYLPVKRANGGLKDIINRDVAYGLLARVYLELGMKDPAFLTKAITASQQARAGYPLNAAELSATMTADFATKKEVLWGFPQAPDQTIYYGTPSTFYGISGIGPFNFFVDSNFVRLFTDTDIRRSKFVNPDASYVGLAKWKTIKFGTTTNFSDYIVMMRSPEMYLIEAEAKARLNDATAGDVLFAVQQNRDPAATPSHATGAALIAEILVEKRKELFGEIGIGFLDIKRTNAPLVRSNGHPANAVFTIPANSAGFTLQIPQTEFDANPALKPTDQND</sequence>
<feature type="domain" description="RagB/SusD" evidence="6">
    <location>
        <begin position="346"/>
        <end position="480"/>
    </location>
</feature>
<evidence type="ECO:0000256" key="3">
    <source>
        <dbReference type="ARBA" id="ARBA00022729"/>
    </source>
</evidence>
<keyword evidence="3" id="KW-0732">Signal</keyword>
<dbReference type="Pfam" id="PF07980">
    <property type="entry name" value="SusD_RagB"/>
    <property type="match status" value="1"/>
</dbReference>
<dbReference type="Gene3D" id="1.25.40.390">
    <property type="match status" value="1"/>
</dbReference>
<evidence type="ECO:0000256" key="1">
    <source>
        <dbReference type="ARBA" id="ARBA00004442"/>
    </source>
</evidence>
<dbReference type="InterPro" id="IPR033985">
    <property type="entry name" value="SusD-like_N"/>
</dbReference>
<evidence type="ECO:0000313" key="9">
    <source>
        <dbReference type="Proteomes" id="UP001207742"/>
    </source>
</evidence>
<dbReference type="InterPro" id="IPR012944">
    <property type="entry name" value="SusD_RagB_dom"/>
</dbReference>
<evidence type="ECO:0000256" key="4">
    <source>
        <dbReference type="ARBA" id="ARBA00023136"/>
    </source>
</evidence>
<comment type="caution">
    <text evidence="8">The sequence shown here is derived from an EMBL/GenBank/DDBJ whole genome shotgun (WGS) entry which is preliminary data.</text>
</comment>
<dbReference type="EMBL" id="JAPDNS010000002">
    <property type="protein sequence ID" value="MCW3485422.1"/>
    <property type="molecule type" value="Genomic_DNA"/>
</dbReference>
<dbReference type="Proteomes" id="UP001207742">
    <property type="component" value="Unassembled WGS sequence"/>
</dbReference>
<reference evidence="8 9" key="1">
    <citation type="submission" date="2022-10" db="EMBL/GenBank/DDBJ databases">
        <title>Chitinophaga nivalis PC15 sp. nov., isolated from Pyeongchang county, South Korea.</title>
        <authorList>
            <person name="Trinh H.N."/>
        </authorList>
    </citation>
    <scope>NUCLEOTIDE SEQUENCE [LARGE SCALE GENOMIC DNA]</scope>
    <source>
        <strain evidence="8 9">PC14</strain>
    </source>
</reference>
<dbReference type="SUPFAM" id="SSF48452">
    <property type="entry name" value="TPR-like"/>
    <property type="match status" value="1"/>
</dbReference>